<dbReference type="Proteomes" id="UP000033109">
    <property type="component" value="Chromosome"/>
</dbReference>
<dbReference type="InterPro" id="IPR029056">
    <property type="entry name" value="Ribokinase-like"/>
</dbReference>
<comment type="similarity">
    <text evidence="1">Belongs to the carbohydrate kinase PfkB family.</text>
</comment>
<dbReference type="InterPro" id="IPR011611">
    <property type="entry name" value="PfkB_dom"/>
</dbReference>
<dbReference type="InterPro" id="IPR002173">
    <property type="entry name" value="Carboh/pur_kinase_PfkB_CS"/>
</dbReference>
<dbReference type="CDD" id="cd01167">
    <property type="entry name" value="bac_FRK"/>
    <property type="match status" value="1"/>
</dbReference>
<dbReference type="PANTHER" id="PTHR43085:SF57">
    <property type="entry name" value="CARBOHYDRATE KINASE PFKB DOMAIN-CONTAINING PROTEIN"/>
    <property type="match status" value="1"/>
</dbReference>
<protein>
    <submittedName>
        <fullName evidence="5">Carbohydrate kinase</fullName>
    </submittedName>
</protein>
<name>A0A0E3ZBL8_9BACT</name>
<dbReference type="KEGG" id="pko:PKOR_01680"/>
<dbReference type="Pfam" id="PF00294">
    <property type="entry name" value="PfkB"/>
    <property type="match status" value="1"/>
</dbReference>
<dbReference type="RefSeq" id="WP_046308794.1">
    <property type="nucleotide sequence ID" value="NZ_CBCSCY010000032.1"/>
</dbReference>
<evidence type="ECO:0000256" key="2">
    <source>
        <dbReference type="ARBA" id="ARBA00022679"/>
    </source>
</evidence>
<dbReference type="PROSITE" id="PS00583">
    <property type="entry name" value="PFKB_KINASES_1"/>
    <property type="match status" value="1"/>
</dbReference>
<evidence type="ECO:0000256" key="3">
    <source>
        <dbReference type="ARBA" id="ARBA00022777"/>
    </source>
</evidence>
<dbReference type="PATRIC" id="fig|400092.3.peg.381"/>
<dbReference type="Gene3D" id="3.40.1190.20">
    <property type="match status" value="1"/>
</dbReference>
<evidence type="ECO:0000313" key="6">
    <source>
        <dbReference type="Proteomes" id="UP000033109"/>
    </source>
</evidence>
<dbReference type="PANTHER" id="PTHR43085">
    <property type="entry name" value="HEXOKINASE FAMILY MEMBER"/>
    <property type="match status" value="1"/>
</dbReference>
<dbReference type="InterPro" id="IPR050306">
    <property type="entry name" value="PfkB_Carbo_kinase"/>
</dbReference>
<dbReference type="GO" id="GO:0016301">
    <property type="term" value="F:kinase activity"/>
    <property type="evidence" value="ECO:0007669"/>
    <property type="project" value="UniProtKB-KW"/>
</dbReference>
<dbReference type="SUPFAM" id="SSF53613">
    <property type="entry name" value="Ribokinase-like"/>
    <property type="match status" value="1"/>
</dbReference>
<dbReference type="AlphaFoldDB" id="A0A0E3ZBL8"/>
<dbReference type="OrthoDB" id="9813569at2"/>
<dbReference type="STRING" id="400092.PKOR_01680"/>
<evidence type="ECO:0000313" key="5">
    <source>
        <dbReference type="EMBL" id="AKD02084.1"/>
    </source>
</evidence>
<sequence length="295" mass="32912">MKQPQIICFGEVLWDILPSGKMPGGAPMNVAIHLTYYGYSPVVISCVGKDDLARELNAFLQGKHLSTQWIQTSQLYQTGVVKANTSNKQEVTYEIVEPVAWDYVQYDEQAAKLIKASDVFIFGSLAARNSTSRKTLQQYLKLAKYKVLDVNLRPPYYSPELTQDLLDAADVAKMNHQELNEVTGWLGWSGNEQEQMQALKQHFNLQLLIVTRGDKGAAVLSERGYEEHQGYQVEVEDTIGSGDAFLATFLKFYLEGEPVSKALDKACMAGAFVATQKGATPRIDLTQIEKSFIKS</sequence>
<accession>A0A0E3ZBL8</accession>
<evidence type="ECO:0000259" key="4">
    <source>
        <dbReference type="Pfam" id="PF00294"/>
    </source>
</evidence>
<feature type="domain" description="Carbohydrate kinase PfkB" evidence="4">
    <location>
        <begin position="21"/>
        <end position="281"/>
    </location>
</feature>
<evidence type="ECO:0000256" key="1">
    <source>
        <dbReference type="ARBA" id="ARBA00010688"/>
    </source>
</evidence>
<reference evidence="5 6" key="1">
    <citation type="journal article" date="2015" name="Sci. Rep.">
        <title>Unraveling adaptation of Pontibacter korlensis to radiation and infertility in desert through complete genome and comparative transcriptomic analysis.</title>
        <authorList>
            <person name="Dai J."/>
            <person name="Dai W."/>
            <person name="Qiu C."/>
            <person name="Yang Z."/>
            <person name="Zhang Y."/>
            <person name="Zhou M."/>
            <person name="Zhang L."/>
            <person name="Fang C."/>
            <person name="Gao Q."/>
            <person name="Yang Q."/>
            <person name="Li X."/>
            <person name="Wang Z."/>
            <person name="Wang Z."/>
            <person name="Jia Z."/>
            <person name="Chen X."/>
        </authorList>
    </citation>
    <scope>NUCLEOTIDE SEQUENCE [LARGE SCALE GENOMIC DNA]</scope>
    <source>
        <strain evidence="5 6">X14-1T</strain>
    </source>
</reference>
<proteinExistence type="inferred from homology"/>
<keyword evidence="6" id="KW-1185">Reference proteome</keyword>
<dbReference type="HOGENOM" id="CLU_027634_6_3_10"/>
<keyword evidence="2" id="KW-0808">Transferase</keyword>
<dbReference type="EMBL" id="CP009621">
    <property type="protein sequence ID" value="AKD02084.1"/>
    <property type="molecule type" value="Genomic_DNA"/>
</dbReference>
<keyword evidence="3 5" id="KW-0418">Kinase</keyword>
<organism evidence="5 6">
    <name type="scientific">Pontibacter korlensis</name>
    <dbReference type="NCBI Taxonomy" id="400092"/>
    <lineage>
        <taxon>Bacteria</taxon>
        <taxon>Pseudomonadati</taxon>
        <taxon>Bacteroidota</taxon>
        <taxon>Cytophagia</taxon>
        <taxon>Cytophagales</taxon>
        <taxon>Hymenobacteraceae</taxon>
        <taxon>Pontibacter</taxon>
    </lineage>
</organism>
<gene>
    <name evidence="5" type="ORF">PKOR_01680</name>
</gene>